<dbReference type="InterPro" id="IPR052942">
    <property type="entry name" value="LPS_cholinephosphotransferase"/>
</dbReference>
<keyword evidence="3" id="KW-1185">Reference proteome</keyword>
<dbReference type="PANTHER" id="PTHR43404:SF1">
    <property type="entry name" value="MNN4P"/>
    <property type="match status" value="1"/>
</dbReference>
<dbReference type="PANTHER" id="PTHR43404">
    <property type="entry name" value="LIPOPOLYSACCHARIDE CHOLINEPHOSPHOTRANSFERASE LICD"/>
    <property type="match status" value="1"/>
</dbReference>
<dbReference type="Proteomes" id="UP001519460">
    <property type="component" value="Unassembled WGS sequence"/>
</dbReference>
<dbReference type="Pfam" id="PF04991">
    <property type="entry name" value="LicD"/>
    <property type="match status" value="1"/>
</dbReference>
<gene>
    <name evidence="2" type="ORF">BaRGS_00019416</name>
</gene>
<sequence length="340" mass="38810">MMECLPLACRPRHIKRVLVGVVVASACILLVNHGGDKDAPVVVRKEASPTPSLHTTLRQGLESFREHEVPEYYKQLDKLERESMDDFLILTQFHPVMSPEERTELLYTLNVFIRACQEHGLTYYLTGGSLVGAYRHHGLIPWDVDVDVLMNVSHRTEMLAALGDIPGFTLEVDDRGSAEGSHRFSLSTFLANQTRYSTYSSVPIYVDVFFFGENATHLWGITSSYRGKVWPREFVLPLSTARFERWTLPVPACVERVIDIEYKTHPTTTCRSYYQRFGSDRYRLRRPVVSIDCSKLHSAFPFVFRRLDTSGHMIESRKIGNRTVEDVRVPAVPAVCGRNK</sequence>
<dbReference type="AlphaFoldDB" id="A0ABD0KPW7"/>
<dbReference type="GO" id="GO:0009100">
    <property type="term" value="P:glycoprotein metabolic process"/>
    <property type="evidence" value="ECO:0007669"/>
    <property type="project" value="UniProtKB-ARBA"/>
</dbReference>
<protein>
    <recommendedName>
        <fullName evidence="1">LicD/FKTN/FKRP nucleotidyltransferase domain-containing protein</fullName>
    </recommendedName>
</protein>
<accession>A0ABD0KPW7</accession>
<evidence type="ECO:0000259" key="1">
    <source>
        <dbReference type="Pfam" id="PF04991"/>
    </source>
</evidence>
<dbReference type="InterPro" id="IPR007074">
    <property type="entry name" value="LicD/FKTN/FKRP_NTP_transf"/>
</dbReference>
<evidence type="ECO:0000313" key="3">
    <source>
        <dbReference type="Proteomes" id="UP001519460"/>
    </source>
</evidence>
<feature type="domain" description="LicD/FKTN/FKRP nucleotidyltransferase" evidence="1">
    <location>
        <begin position="116"/>
        <end position="210"/>
    </location>
</feature>
<reference evidence="2 3" key="1">
    <citation type="journal article" date="2023" name="Sci. Data">
        <title>Genome assembly of the Korean intertidal mud-creeper Batillaria attramentaria.</title>
        <authorList>
            <person name="Patra A.K."/>
            <person name="Ho P.T."/>
            <person name="Jun S."/>
            <person name="Lee S.J."/>
            <person name="Kim Y."/>
            <person name="Won Y.J."/>
        </authorList>
    </citation>
    <scope>NUCLEOTIDE SEQUENCE [LARGE SCALE GENOMIC DNA]</scope>
    <source>
        <strain evidence="2">Wonlab-2016</strain>
    </source>
</reference>
<dbReference type="EMBL" id="JACVVK020000139">
    <property type="protein sequence ID" value="KAK7489308.1"/>
    <property type="molecule type" value="Genomic_DNA"/>
</dbReference>
<proteinExistence type="predicted"/>
<name>A0ABD0KPW7_9CAEN</name>
<comment type="caution">
    <text evidence="2">The sequence shown here is derived from an EMBL/GenBank/DDBJ whole genome shotgun (WGS) entry which is preliminary data.</text>
</comment>
<organism evidence="2 3">
    <name type="scientific">Batillaria attramentaria</name>
    <dbReference type="NCBI Taxonomy" id="370345"/>
    <lineage>
        <taxon>Eukaryota</taxon>
        <taxon>Metazoa</taxon>
        <taxon>Spiralia</taxon>
        <taxon>Lophotrochozoa</taxon>
        <taxon>Mollusca</taxon>
        <taxon>Gastropoda</taxon>
        <taxon>Caenogastropoda</taxon>
        <taxon>Sorbeoconcha</taxon>
        <taxon>Cerithioidea</taxon>
        <taxon>Batillariidae</taxon>
        <taxon>Batillaria</taxon>
    </lineage>
</organism>
<evidence type="ECO:0000313" key="2">
    <source>
        <dbReference type="EMBL" id="KAK7489308.1"/>
    </source>
</evidence>